<dbReference type="EMBL" id="JASPKY010000218">
    <property type="protein sequence ID" value="KAK9719560.1"/>
    <property type="molecule type" value="Genomic_DNA"/>
</dbReference>
<reference evidence="1 2" key="1">
    <citation type="journal article" date="2024" name="BMC Genomics">
        <title>De novo assembly and annotation of Popillia japonica's genome with initial clues to its potential as an invasive pest.</title>
        <authorList>
            <person name="Cucini C."/>
            <person name="Boschi S."/>
            <person name="Funari R."/>
            <person name="Cardaioli E."/>
            <person name="Iannotti N."/>
            <person name="Marturano G."/>
            <person name="Paoli F."/>
            <person name="Bruttini M."/>
            <person name="Carapelli A."/>
            <person name="Frati F."/>
            <person name="Nardi F."/>
        </authorList>
    </citation>
    <scope>NUCLEOTIDE SEQUENCE [LARGE SCALE GENOMIC DNA]</scope>
    <source>
        <strain evidence="1">DMR45628</strain>
    </source>
</reference>
<comment type="caution">
    <text evidence="1">The sequence shown here is derived from an EMBL/GenBank/DDBJ whole genome shotgun (WGS) entry which is preliminary data.</text>
</comment>
<dbReference type="AlphaFoldDB" id="A0AAW1KI63"/>
<proteinExistence type="predicted"/>
<organism evidence="1 2">
    <name type="scientific">Popillia japonica</name>
    <name type="common">Japanese beetle</name>
    <dbReference type="NCBI Taxonomy" id="7064"/>
    <lineage>
        <taxon>Eukaryota</taxon>
        <taxon>Metazoa</taxon>
        <taxon>Ecdysozoa</taxon>
        <taxon>Arthropoda</taxon>
        <taxon>Hexapoda</taxon>
        <taxon>Insecta</taxon>
        <taxon>Pterygota</taxon>
        <taxon>Neoptera</taxon>
        <taxon>Endopterygota</taxon>
        <taxon>Coleoptera</taxon>
        <taxon>Polyphaga</taxon>
        <taxon>Scarabaeiformia</taxon>
        <taxon>Scarabaeidae</taxon>
        <taxon>Rutelinae</taxon>
        <taxon>Popillia</taxon>
    </lineage>
</organism>
<evidence type="ECO:0000313" key="2">
    <source>
        <dbReference type="Proteomes" id="UP001458880"/>
    </source>
</evidence>
<protein>
    <submittedName>
        <fullName evidence="1">Uncharacterized protein</fullName>
    </submittedName>
</protein>
<keyword evidence="2" id="KW-1185">Reference proteome</keyword>
<name>A0AAW1KI63_POPJA</name>
<evidence type="ECO:0000313" key="1">
    <source>
        <dbReference type="EMBL" id="KAK9719560.1"/>
    </source>
</evidence>
<dbReference type="Proteomes" id="UP001458880">
    <property type="component" value="Unassembled WGS sequence"/>
</dbReference>
<sequence>MCSSCVYKRGFLTLQVFHIAAAPVSSSNHTIEKVYSFAGPAPYLVSFVYCFNRNARRATCSVQYRSAIRVARWYWNDARGDDKVMMLSTVGGDLKLPRMPECFCEVLRYGSTILDAL</sequence>
<gene>
    <name evidence="1" type="ORF">QE152_g22576</name>
</gene>
<accession>A0AAW1KI63</accession>